<feature type="domain" description="Protein-glutamine gamma-glutamyltransferase-like C-terminal" evidence="2">
    <location>
        <begin position="393"/>
        <end position="469"/>
    </location>
</feature>
<keyword evidence="1" id="KW-1133">Transmembrane helix</keyword>
<dbReference type="EMBL" id="BNJK01000001">
    <property type="protein sequence ID" value="GHO96726.1"/>
    <property type="molecule type" value="Genomic_DNA"/>
</dbReference>
<protein>
    <recommendedName>
        <fullName evidence="2">Protein-glutamine gamma-glutamyltransferase-like C-terminal domain-containing protein</fullName>
    </recommendedName>
</protein>
<feature type="transmembrane region" description="Helical" evidence="1">
    <location>
        <begin position="316"/>
        <end position="340"/>
    </location>
</feature>
<evidence type="ECO:0000313" key="3">
    <source>
        <dbReference type="EMBL" id="GHO96726.1"/>
    </source>
</evidence>
<evidence type="ECO:0000313" key="4">
    <source>
        <dbReference type="Proteomes" id="UP000597444"/>
    </source>
</evidence>
<dbReference type="RefSeq" id="WP_220207329.1">
    <property type="nucleotide sequence ID" value="NZ_BNJK01000001.1"/>
</dbReference>
<reference evidence="3" key="1">
    <citation type="submission" date="2020-10" db="EMBL/GenBank/DDBJ databases">
        <title>Taxonomic study of unclassified bacteria belonging to the class Ktedonobacteria.</title>
        <authorList>
            <person name="Yabe S."/>
            <person name="Wang C.M."/>
            <person name="Zheng Y."/>
            <person name="Sakai Y."/>
            <person name="Cavaletti L."/>
            <person name="Monciardini P."/>
            <person name="Donadio S."/>
        </authorList>
    </citation>
    <scope>NUCLEOTIDE SEQUENCE</scope>
    <source>
        <strain evidence="3">ID150040</strain>
    </source>
</reference>
<feature type="transmembrane region" description="Helical" evidence="1">
    <location>
        <begin position="152"/>
        <end position="172"/>
    </location>
</feature>
<feature type="transmembrane region" description="Helical" evidence="1">
    <location>
        <begin position="59"/>
        <end position="78"/>
    </location>
</feature>
<gene>
    <name evidence="3" type="ORF">KSF_067740</name>
</gene>
<keyword evidence="1" id="KW-0472">Membrane</keyword>
<keyword evidence="1" id="KW-0812">Transmembrane</keyword>
<comment type="caution">
    <text evidence="3">The sequence shown here is derived from an EMBL/GenBank/DDBJ whole genome shotgun (WGS) entry which is preliminary data.</text>
</comment>
<proteinExistence type="predicted"/>
<feature type="transmembrane region" description="Helical" evidence="1">
    <location>
        <begin position="249"/>
        <end position="276"/>
    </location>
</feature>
<keyword evidence="4" id="KW-1185">Reference proteome</keyword>
<dbReference type="AlphaFoldDB" id="A0A8J3IWR4"/>
<sequence length="490" mass="54602">MNSSAPSASKKARLLEPALLRSNWIEFFAVPVAISIMESQPIIIILAIFAPLFNTGGQTVPLGETTITLLLLGLLWWARLGKHFVLRGVNERKVQIWQVGGLVLAMVPVGAVGIGQIGNILALFLVIALVVWCWKRGLDWARTGLDDEHIITAFRVGFCVLLVGLVIGILLLNMASPLVLAVQAQAIPLFFMSGLIGLSFTRLGLVRRENARHSPTGTDQTRSWLTILSIVWVIVVVASLALETFSFQVLLAIMPFFWNVLGTIVTWIVYALYFLLSPLLSWLFNGGKLPPPTARPTGPAPKPQPPPHMTPIAPEAVLIGQIVLSLIVLVILVLIVRAIVRRWRVEREEDEDEEEREALPVQEILKMRREERRKKKKEELALEALEPGSARARYRELLQTIAESNERLARRPNETPAEYETRLRAQLPHSAAVTMDTEQELSDAAILETLTQSYAGERYGGVQTSAVQRKYLSTWVPHLLKRFTGRTKGV</sequence>
<evidence type="ECO:0000256" key="1">
    <source>
        <dbReference type="SAM" id="Phobius"/>
    </source>
</evidence>
<feature type="transmembrane region" description="Helical" evidence="1">
    <location>
        <begin position="99"/>
        <end position="132"/>
    </location>
</feature>
<dbReference type="InterPro" id="IPR025403">
    <property type="entry name" value="TgpA-like_C"/>
</dbReference>
<name>A0A8J3IWR4_9CHLR</name>
<dbReference type="Proteomes" id="UP000597444">
    <property type="component" value="Unassembled WGS sequence"/>
</dbReference>
<feature type="transmembrane region" description="Helical" evidence="1">
    <location>
        <begin position="27"/>
        <end position="53"/>
    </location>
</feature>
<feature type="transmembrane region" description="Helical" evidence="1">
    <location>
        <begin position="179"/>
        <end position="203"/>
    </location>
</feature>
<evidence type="ECO:0000259" key="2">
    <source>
        <dbReference type="Pfam" id="PF13559"/>
    </source>
</evidence>
<accession>A0A8J3IWR4</accession>
<feature type="transmembrane region" description="Helical" evidence="1">
    <location>
        <begin position="223"/>
        <end position="242"/>
    </location>
</feature>
<dbReference type="Pfam" id="PF13559">
    <property type="entry name" value="DUF4129"/>
    <property type="match status" value="1"/>
</dbReference>
<organism evidence="3 4">
    <name type="scientific">Reticulibacter mediterranei</name>
    <dbReference type="NCBI Taxonomy" id="2778369"/>
    <lineage>
        <taxon>Bacteria</taxon>
        <taxon>Bacillati</taxon>
        <taxon>Chloroflexota</taxon>
        <taxon>Ktedonobacteria</taxon>
        <taxon>Ktedonobacterales</taxon>
        <taxon>Reticulibacteraceae</taxon>
        <taxon>Reticulibacter</taxon>
    </lineage>
</organism>